<keyword evidence="5" id="KW-0125">Carotenoid biosynthesis</keyword>
<dbReference type="FunFam" id="1.10.600.10:FF:000004">
    <property type="entry name" value="Phytoene synthase chloroplastic"/>
    <property type="match status" value="1"/>
</dbReference>
<comment type="similarity">
    <text evidence="2">Belongs to the phytoene/squalene synthase family.</text>
</comment>
<dbReference type="InterPro" id="IPR033904">
    <property type="entry name" value="Trans_IPPS_HH"/>
</dbReference>
<dbReference type="GO" id="GO:0051996">
    <property type="term" value="F:squalene synthase [NAD(P)H] activity"/>
    <property type="evidence" value="ECO:0007669"/>
    <property type="project" value="InterPro"/>
</dbReference>
<evidence type="ECO:0000256" key="3">
    <source>
        <dbReference type="ARBA" id="ARBA00012396"/>
    </source>
</evidence>
<dbReference type="CDD" id="cd00683">
    <property type="entry name" value="Trans_IPPS_HH"/>
    <property type="match status" value="1"/>
</dbReference>
<evidence type="ECO:0000256" key="1">
    <source>
        <dbReference type="ARBA" id="ARBA00001805"/>
    </source>
</evidence>
<gene>
    <name evidence="7" type="primary">PSY</name>
</gene>
<dbReference type="Gene3D" id="1.10.600.10">
    <property type="entry name" value="Farnesyl Diphosphate Synthase"/>
    <property type="match status" value="1"/>
</dbReference>
<dbReference type="EMBL" id="KY114085">
    <property type="protein sequence ID" value="ATQ35975.1"/>
    <property type="molecule type" value="mRNA"/>
</dbReference>
<feature type="region of interest" description="Disordered" evidence="6">
    <location>
        <begin position="37"/>
        <end position="69"/>
    </location>
</feature>
<dbReference type="GO" id="GO:0016117">
    <property type="term" value="P:carotenoid biosynthetic process"/>
    <property type="evidence" value="ECO:0007669"/>
    <property type="project" value="UniProtKB-KW"/>
</dbReference>
<proteinExistence type="evidence at transcript level"/>
<dbReference type="SFLD" id="SFLDG01018">
    <property type="entry name" value="Squalene/Phytoene_Synthase_Lik"/>
    <property type="match status" value="1"/>
</dbReference>
<evidence type="ECO:0000256" key="6">
    <source>
        <dbReference type="SAM" id="MobiDB-lite"/>
    </source>
</evidence>
<keyword evidence="4" id="KW-0808">Transferase</keyword>
<dbReference type="SMR" id="A0A2D2AH16"/>
<dbReference type="InterPro" id="IPR019845">
    <property type="entry name" value="Squalene/phytoene_synthase_CS"/>
</dbReference>
<dbReference type="PROSITE" id="PS01045">
    <property type="entry name" value="SQUALEN_PHYTOEN_SYN_2"/>
    <property type="match status" value="1"/>
</dbReference>
<feature type="compositionally biased region" description="Low complexity" evidence="6">
    <location>
        <begin position="56"/>
        <end position="69"/>
    </location>
</feature>
<dbReference type="GO" id="GO:0004311">
    <property type="term" value="F:geranylgeranyl diphosphate synthase activity"/>
    <property type="evidence" value="ECO:0007669"/>
    <property type="project" value="InterPro"/>
</dbReference>
<sequence>MVMERAPSARNNRLTLSPSENIDAIHDRLGIDKLWEANDLPTPPRHPSHLTHQPHSSSLRDTTSDDVTVVGDANPAARATMPWDTTTGAAMEFVRKRGLVLKKSYEECRRITALFSKTFYMGTTLFSEKKRRAIWAIYTWCRRTDDLVDGPRANDKGNELRRVLADWETRLEDIFRGKGRDALDLALVDTIANYPELSISPFQDMIKGMMMDIEQSTFETFDDLYLYCYRVAGTVGLMTLPIMGTLEPGRQSMMEATKPALALGIAQQLTNILRDVGEDRLRGRIYLPLEDLRRFNYTEEDLMNCVLDSRYKNLMKFEIARARRYYRQAQKGIALLDEESQLAVQASLDMYSQILDEIEENGYDNFNRRAYVSKTKKLLTVPISYMRTRQSQAWQPFLMAAESVMGIRRDV</sequence>
<reference evidence="7" key="1">
    <citation type="submission" date="2016-11" db="EMBL/GenBank/DDBJ databases">
        <title>Phylogenetic studies on genes related to carotenoids biosynthesis in algae.</title>
        <authorList>
            <person name="Wang S."/>
            <person name="Zhang L."/>
            <person name="Chi S."/>
            <person name="Wang X."/>
            <person name="Tang X."/>
            <person name="Liu T."/>
        </authorList>
    </citation>
    <scope>NUCLEOTIDE SEQUENCE</scope>
    <source>
        <strain evidence="7">BWVJ-2004022</strain>
    </source>
</reference>
<evidence type="ECO:0000256" key="2">
    <source>
        <dbReference type="ARBA" id="ARBA00006251"/>
    </source>
</evidence>
<dbReference type="AlphaFoldDB" id="A0A2D2AH16"/>
<evidence type="ECO:0000256" key="4">
    <source>
        <dbReference type="ARBA" id="ARBA00022679"/>
    </source>
</evidence>
<dbReference type="InterPro" id="IPR008949">
    <property type="entry name" value="Isoprenoid_synthase_dom_sf"/>
</dbReference>
<dbReference type="PANTHER" id="PTHR31480">
    <property type="entry name" value="BIFUNCTIONAL LYCOPENE CYCLASE/PHYTOENE SYNTHASE"/>
    <property type="match status" value="1"/>
</dbReference>
<dbReference type="EC" id="2.5.1.32" evidence="3"/>
<evidence type="ECO:0000256" key="5">
    <source>
        <dbReference type="ARBA" id="ARBA00022746"/>
    </source>
</evidence>
<dbReference type="InterPro" id="IPR002060">
    <property type="entry name" value="Squ/phyt_synthse"/>
</dbReference>
<dbReference type="SFLD" id="SFLDG01212">
    <property type="entry name" value="Phytoene_synthase_like"/>
    <property type="match status" value="1"/>
</dbReference>
<dbReference type="InterPro" id="IPR044843">
    <property type="entry name" value="Trans_IPPS_bact-type"/>
</dbReference>
<accession>A0A2D2AH16</accession>
<dbReference type="SUPFAM" id="SSF48576">
    <property type="entry name" value="Terpenoid synthases"/>
    <property type="match status" value="1"/>
</dbReference>
<name>A0A2D2AH16_9FLOR</name>
<evidence type="ECO:0000313" key="7">
    <source>
        <dbReference type="EMBL" id="ATQ35975.1"/>
    </source>
</evidence>
<protein>
    <recommendedName>
        <fullName evidence="3">15-cis-phytoene synthase</fullName>
        <ecNumber evidence="3">2.5.1.32</ecNumber>
    </recommendedName>
</protein>
<dbReference type="Pfam" id="PF00494">
    <property type="entry name" value="SQS_PSY"/>
    <property type="match status" value="1"/>
</dbReference>
<comment type="catalytic activity">
    <reaction evidence="1">
        <text>2 (2E,6E,10E)-geranylgeranyl diphosphate = 15-cis-phytoene + 2 diphosphate</text>
        <dbReference type="Rhea" id="RHEA:34475"/>
        <dbReference type="ChEBI" id="CHEBI:27787"/>
        <dbReference type="ChEBI" id="CHEBI:33019"/>
        <dbReference type="ChEBI" id="CHEBI:58756"/>
        <dbReference type="EC" id="2.5.1.32"/>
    </reaction>
</comment>
<organism evidence="7">
    <name type="scientific">Betaphycus gelatinus</name>
    <dbReference type="NCBI Taxonomy" id="1191690"/>
    <lineage>
        <taxon>Eukaryota</taxon>
        <taxon>Rhodophyta</taxon>
        <taxon>Florideophyceae</taxon>
        <taxon>Rhodymeniophycidae</taxon>
        <taxon>Gigartinales</taxon>
        <taxon>Solieriaceae</taxon>
        <taxon>Betaphycus</taxon>
    </lineage>
</organism>
<dbReference type="SFLD" id="SFLDS00005">
    <property type="entry name" value="Isoprenoid_Synthase_Type_I"/>
    <property type="match status" value="1"/>
</dbReference>